<dbReference type="Pfam" id="PF16499">
    <property type="entry name" value="Melibiase_2"/>
    <property type="match status" value="1"/>
</dbReference>
<dbReference type="Pfam" id="PF17801">
    <property type="entry name" value="Melibiase_C"/>
    <property type="match status" value="1"/>
</dbReference>
<dbReference type="SUPFAM" id="SSF51011">
    <property type="entry name" value="Glycosyl hydrolase domain"/>
    <property type="match status" value="1"/>
</dbReference>
<dbReference type="EMBL" id="BLJN01000001">
    <property type="protein sequence ID" value="GFE78773.1"/>
    <property type="molecule type" value="Genomic_DNA"/>
</dbReference>
<dbReference type="InterPro" id="IPR000111">
    <property type="entry name" value="Glyco_hydro_27/36_CS"/>
</dbReference>
<accession>A0A829Y6U5</accession>
<name>A0A829Y6U5_9GAMM</name>
<dbReference type="InterPro" id="IPR008979">
    <property type="entry name" value="Galactose-bd-like_sf"/>
</dbReference>
<dbReference type="InterPro" id="IPR013785">
    <property type="entry name" value="Aldolase_TIM"/>
</dbReference>
<dbReference type="Proteomes" id="UP000445000">
    <property type="component" value="Unassembled WGS sequence"/>
</dbReference>
<dbReference type="InterPro" id="IPR017853">
    <property type="entry name" value="GH"/>
</dbReference>
<feature type="signal peptide" evidence="7">
    <location>
        <begin position="1"/>
        <end position="20"/>
    </location>
</feature>
<dbReference type="InterPro" id="IPR002241">
    <property type="entry name" value="Glyco_hydro_27"/>
</dbReference>
<dbReference type="SUPFAM" id="SSF49313">
    <property type="entry name" value="Cadherin-like"/>
    <property type="match status" value="1"/>
</dbReference>
<dbReference type="EC" id="3.2.1.22" evidence="6"/>
<dbReference type="Gene3D" id="2.60.40.1180">
    <property type="entry name" value="Golgi alpha-mannosidase II"/>
    <property type="match status" value="1"/>
</dbReference>
<dbReference type="InterPro" id="IPR041233">
    <property type="entry name" value="Melibiase_C"/>
</dbReference>
<keyword evidence="2 7" id="KW-0732">Signal</keyword>
<dbReference type="InterPro" id="IPR013222">
    <property type="entry name" value="Glyco_hyd_98_carb-bd"/>
</dbReference>
<keyword evidence="10" id="KW-1185">Reference proteome</keyword>
<dbReference type="GO" id="GO:0005509">
    <property type="term" value="F:calcium ion binding"/>
    <property type="evidence" value="ECO:0007669"/>
    <property type="project" value="InterPro"/>
</dbReference>
<dbReference type="SUPFAM" id="SSF51445">
    <property type="entry name" value="(Trans)glycosidases"/>
    <property type="match status" value="1"/>
</dbReference>
<dbReference type="SUPFAM" id="SSF49785">
    <property type="entry name" value="Galactose-binding domain-like"/>
    <property type="match status" value="1"/>
</dbReference>
<keyword evidence="5 6" id="KW-0326">Glycosidase</keyword>
<dbReference type="PROSITE" id="PS00512">
    <property type="entry name" value="ALPHA_GALACTOSIDASE"/>
    <property type="match status" value="1"/>
</dbReference>
<dbReference type="GO" id="GO:0004557">
    <property type="term" value="F:alpha-galactosidase activity"/>
    <property type="evidence" value="ECO:0007669"/>
    <property type="project" value="UniProtKB-EC"/>
</dbReference>
<dbReference type="CDD" id="cd14792">
    <property type="entry name" value="GH27"/>
    <property type="match status" value="1"/>
</dbReference>
<dbReference type="AlphaFoldDB" id="A0A829Y6U5"/>
<comment type="caution">
    <text evidence="9">The sequence shown here is derived from an EMBL/GenBank/DDBJ whole genome shotgun (WGS) entry which is preliminary data.</text>
</comment>
<dbReference type="Pfam" id="PF08305">
    <property type="entry name" value="NPCBM"/>
    <property type="match status" value="1"/>
</dbReference>
<reference evidence="10" key="1">
    <citation type="submission" date="2020-01" db="EMBL/GenBank/DDBJ databases">
        <title>'Steroidobacter agaridevorans' sp. nov., agar-degrading bacteria isolated from rhizosphere soils.</title>
        <authorList>
            <person name="Ikenaga M."/>
            <person name="Kataoka M."/>
            <person name="Murouchi A."/>
            <person name="Katsuragi S."/>
            <person name="Sakai M."/>
        </authorList>
    </citation>
    <scope>NUCLEOTIDE SEQUENCE [LARGE SCALE GENOMIC DNA]</scope>
    <source>
        <strain evidence="10">YU21-B</strain>
    </source>
</reference>
<dbReference type="InterPro" id="IPR015919">
    <property type="entry name" value="Cadherin-like_sf"/>
</dbReference>
<comment type="similarity">
    <text evidence="1 6">Belongs to the glycosyl hydrolase 27 family.</text>
</comment>
<feature type="chain" id="PRO_5032896187" description="Alpha-galactosidase" evidence="7">
    <location>
        <begin position="21"/>
        <end position="650"/>
    </location>
</feature>
<dbReference type="Gene3D" id="2.60.40.10">
    <property type="entry name" value="Immunoglobulins"/>
    <property type="match status" value="1"/>
</dbReference>
<evidence type="ECO:0000256" key="5">
    <source>
        <dbReference type="ARBA" id="ARBA00023295"/>
    </source>
</evidence>
<organism evidence="9 10">
    <name type="scientific">Steroidobacter agaridevorans</name>
    <dbReference type="NCBI Taxonomy" id="2695856"/>
    <lineage>
        <taxon>Bacteria</taxon>
        <taxon>Pseudomonadati</taxon>
        <taxon>Pseudomonadota</taxon>
        <taxon>Gammaproteobacteria</taxon>
        <taxon>Steroidobacterales</taxon>
        <taxon>Steroidobacteraceae</taxon>
        <taxon>Steroidobacter</taxon>
    </lineage>
</organism>
<dbReference type="Gene3D" id="3.20.20.70">
    <property type="entry name" value="Aldolase class I"/>
    <property type="match status" value="1"/>
</dbReference>
<dbReference type="InterPro" id="IPR013783">
    <property type="entry name" value="Ig-like_fold"/>
</dbReference>
<dbReference type="PANTHER" id="PTHR11452">
    <property type="entry name" value="ALPHA-GALACTOSIDASE/ALPHA-N-ACETYLGALACTOSAMINIDASE"/>
    <property type="match status" value="1"/>
</dbReference>
<dbReference type="InterPro" id="IPR013780">
    <property type="entry name" value="Glyco_hydro_b"/>
</dbReference>
<keyword evidence="3 6" id="KW-0378">Hydrolase</keyword>
<gene>
    <name evidence="9" type="ORF">GCM10011487_07730</name>
</gene>
<comment type="catalytic activity">
    <reaction evidence="6">
        <text>Hydrolysis of terminal, non-reducing alpha-D-galactose residues in alpha-D-galactosides, including galactose oligosaccharides, galactomannans and galactolipids.</text>
        <dbReference type="EC" id="3.2.1.22"/>
    </reaction>
</comment>
<dbReference type="SMART" id="SM00776">
    <property type="entry name" value="NPCBM"/>
    <property type="match status" value="1"/>
</dbReference>
<evidence type="ECO:0000259" key="8">
    <source>
        <dbReference type="SMART" id="SM00776"/>
    </source>
</evidence>
<evidence type="ECO:0000256" key="7">
    <source>
        <dbReference type="SAM" id="SignalP"/>
    </source>
</evidence>
<dbReference type="FunFam" id="2.60.40.1180:FF:000008">
    <property type="entry name" value="Alpha-galactosidase"/>
    <property type="match status" value="1"/>
</dbReference>
<proteinExistence type="inferred from homology"/>
<dbReference type="Gene3D" id="2.60.120.1060">
    <property type="entry name" value="NPCBM/NEW2 domain"/>
    <property type="match status" value="1"/>
</dbReference>
<evidence type="ECO:0000256" key="6">
    <source>
        <dbReference type="RuleBase" id="RU361168"/>
    </source>
</evidence>
<evidence type="ECO:0000313" key="9">
    <source>
        <dbReference type="EMBL" id="GFE78773.1"/>
    </source>
</evidence>
<evidence type="ECO:0000256" key="1">
    <source>
        <dbReference type="ARBA" id="ARBA00009743"/>
    </source>
</evidence>
<protein>
    <recommendedName>
        <fullName evidence="6">Alpha-galactosidase</fullName>
        <ecNumber evidence="6">3.2.1.22</ecNumber>
    </recommendedName>
    <alternativeName>
        <fullName evidence="6">Melibiase</fullName>
    </alternativeName>
</protein>
<dbReference type="Pfam" id="PF05345">
    <property type="entry name" value="He_PIG"/>
    <property type="match status" value="1"/>
</dbReference>
<evidence type="ECO:0000256" key="2">
    <source>
        <dbReference type="ARBA" id="ARBA00022729"/>
    </source>
</evidence>
<dbReference type="PANTHER" id="PTHR11452:SF75">
    <property type="entry name" value="ALPHA-GALACTOSIDASE MEL1"/>
    <property type="match status" value="1"/>
</dbReference>
<dbReference type="PRINTS" id="PR00740">
    <property type="entry name" value="GLHYDRLASE27"/>
</dbReference>
<dbReference type="GO" id="GO:0005975">
    <property type="term" value="P:carbohydrate metabolic process"/>
    <property type="evidence" value="ECO:0007669"/>
    <property type="project" value="InterPro"/>
</dbReference>
<evidence type="ECO:0000256" key="3">
    <source>
        <dbReference type="ARBA" id="ARBA00022801"/>
    </source>
</evidence>
<keyword evidence="4 6" id="KW-1015">Disulfide bond</keyword>
<dbReference type="GO" id="GO:0016020">
    <property type="term" value="C:membrane"/>
    <property type="evidence" value="ECO:0007669"/>
    <property type="project" value="InterPro"/>
</dbReference>
<dbReference type="RefSeq" id="WP_161810629.1">
    <property type="nucleotide sequence ID" value="NZ_BLJN01000001.1"/>
</dbReference>
<evidence type="ECO:0000313" key="10">
    <source>
        <dbReference type="Proteomes" id="UP000445000"/>
    </source>
</evidence>
<sequence>MRITAIASLAALLLSTDLSAASAAGETTFWLDQVDLKAIKQRRGVPLANLAVGGGKLIMDGKTYERGIGTRSISELVLDLHGEATRFSAVVGLDDSANDRKREGTVRFEVWVDDKQAADTGILKVGDAPKTFDVNLTGARTITLLLDDGGDTSNGDLANWANARIELASATSRRPTPYVARPAPMPKIASTTSSKPAIHGPLVYGATPGRPFLYRIPATGAGTLRFAADSLPAGLRLDPATGIITGQLAKEGTTDLQLKVTNAEGSATRPFRIVAGQHKLALTPPMGWNSWNVWGTAVDDAKVRAAADWLVRSGLASYGYNHIVIDDAWTSGRDDKGELKPNEKFPDMKALADYIHSKGLKFGIYSSPGPKTCGDFQGSYQHEAQDAATFARWGVDFLKYDWCSYDDVAQDRSLAELKKPYRIMGNALAAQNRDIVFNLCQYGYGDVWKWGGEVGGHMWRTTGDLLDMWANLDSVGFRQAGRERYVSPGRWNDTDMLVVGPVGWGPDLHPTRLTPDEQVLHITLWAMQAAPLFIGADLSKLDPFTIALLTNDEVLDVNLDVLAKAGGRVWSKDRTEIWSRPLADGTIAVALFNRGLDSHRIEARWSDLGLKGTQPVRNLWERRDLGNFDGGYAIEVPSHGAVMLKIGQAK</sequence>
<feature type="domain" description="Glycosyl hydrolase family 98 putative carbohydrate-binding module" evidence="8">
    <location>
        <begin position="25"/>
        <end position="167"/>
    </location>
</feature>
<dbReference type="InterPro" id="IPR038637">
    <property type="entry name" value="NPCBM_sf"/>
</dbReference>
<evidence type="ECO:0000256" key="4">
    <source>
        <dbReference type="ARBA" id="ARBA00023157"/>
    </source>
</evidence>